<dbReference type="EMBL" id="JANAVB010010199">
    <property type="protein sequence ID" value="KAJ6839004.1"/>
    <property type="molecule type" value="Genomic_DNA"/>
</dbReference>
<gene>
    <name evidence="5" type="ORF">M6B38_316025</name>
</gene>
<organism evidence="5 6">
    <name type="scientific">Iris pallida</name>
    <name type="common">Sweet iris</name>
    <dbReference type="NCBI Taxonomy" id="29817"/>
    <lineage>
        <taxon>Eukaryota</taxon>
        <taxon>Viridiplantae</taxon>
        <taxon>Streptophyta</taxon>
        <taxon>Embryophyta</taxon>
        <taxon>Tracheophyta</taxon>
        <taxon>Spermatophyta</taxon>
        <taxon>Magnoliopsida</taxon>
        <taxon>Liliopsida</taxon>
        <taxon>Asparagales</taxon>
        <taxon>Iridaceae</taxon>
        <taxon>Iridoideae</taxon>
        <taxon>Irideae</taxon>
        <taxon>Iris</taxon>
    </lineage>
</organism>
<comment type="caution">
    <text evidence="5">The sequence shown here is derived from an EMBL/GenBank/DDBJ whole genome shotgun (WGS) entry which is preliminary data.</text>
</comment>
<protein>
    <submittedName>
        <fullName evidence="5">DDB1- and CUL4-associated factor 8-like</fullName>
    </submittedName>
</protein>
<evidence type="ECO:0000313" key="5">
    <source>
        <dbReference type="EMBL" id="KAJ6839004.1"/>
    </source>
</evidence>
<evidence type="ECO:0000256" key="1">
    <source>
        <dbReference type="ARBA" id="ARBA00022574"/>
    </source>
</evidence>
<reference evidence="5" key="1">
    <citation type="journal article" date="2023" name="GigaByte">
        <title>Genome assembly of the bearded iris, Iris pallida Lam.</title>
        <authorList>
            <person name="Bruccoleri R.E."/>
            <person name="Oakeley E.J."/>
            <person name="Faust A.M.E."/>
            <person name="Altorfer M."/>
            <person name="Dessus-Babus S."/>
            <person name="Burckhardt D."/>
            <person name="Oertli M."/>
            <person name="Naumann U."/>
            <person name="Petersen F."/>
            <person name="Wong J."/>
        </authorList>
    </citation>
    <scope>NUCLEOTIDE SEQUENCE</scope>
    <source>
        <strain evidence="5">GSM-AAB239-AS_SAM_17_03QT</strain>
    </source>
</reference>
<dbReference type="PANTHER" id="PTHR15574:SF21">
    <property type="entry name" value="DDB1- AND CUL4-ASSOCIATED FACTOR 8"/>
    <property type="match status" value="1"/>
</dbReference>
<keyword evidence="2" id="KW-0677">Repeat</keyword>
<feature type="compositionally biased region" description="Basic and acidic residues" evidence="4">
    <location>
        <begin position="427"/>
        <end position="446"/>
    </location>
</feature>
<dbReference type="SMART" id="SM00320">
    <property type="entry name" value="WD40"/>
    <property type="match status" value="7"/>
</dbReference>
<name>A0AAX6HEQ3_IRIPA</name>
<evidence type="ECO:0000256" key="3">
    <source>
        <dbReference type="PROSITE-ProRule" id="PRU00221"/>
    </source>
</evidence>
<dbReference type="InterPro" id="IPR015943">
    <property type="entry name" value="WD40/YVTN_repeat-like_dom_sf"/>
</dbReference>
<dbReference type="InterPro" id="IPR045151">
    <property type="entry name" value="DCAF8"/>
</dbReference>
<dbReference type="Pfam" id="PF00400">
    <property type="entry name" value="WD40"/>
    <property type="match status" value="3"/>
</dbReference>
<feature type="repeat" description="WD" evidence="3">
    <location>
        <begin position="48"/>
        <end position="89"/>
    </location>
</feature>
<evidence type="ECO:0000313" key="6">
    <source>
        <dbReference type="Proteomes" id="UP001140949"/>
    </source>
</evidence>
<dbReference type="PANTHER" id="PTHR15574">
    <property type="entry name" value="WD REPEAT DOMAIN-CONTAINING FAMILY"/>
    <property type="match status" value="1"/>
</dbReference>
<accession>A0AAX6HEQ3</accession>
<dbReference type="InterPro" id="IPR001680">
    <property type="entry name" value="WD40_rpt"/>
</dbReference>
<dbReference type="InterPro" id="IPR036322">
    <property type="entry name" value="WD40_repeat_dom_sf"/>
</dbReference>
<dbReference type="GO" id="GO:0005737">
    <property type="term" value="C:cytoplasm"/>
    <property type="evidence" value="ECO:0007669"/>
    <property type="project" value="TreeGrafter"/>
</dbReference>
<keyword evidence="6" id="KW-1185">Reference proteome</keyword>
<reference evidence="5" key="2">
    <citation type="submission" date="2023-04" db="EMBL/GenBank/DDBJ databases">
        <authorList>
            <person name="Bruccoleri R.E."/>
            <person name="Oakeley E.J."/>
            <person name="Faust A.-M."/>
            <person name="Dessus-Babus S."/>
            <person name="Altorfer M."/>
            <person name="Burckhardt D."/>
            <person name="Oertli M."/>
            <person name="Naumann U."/>
            <person name="Petersen F."/>
            <person name="Wong J."/>
        </authorList>
    </citation>
    <scope>NUCLEOTIDE SEQUENCE</scope>
    <source>
        <strain evidence="5">GSM-AAB239-AS_SAM_17_03QT</strain>
        <tissue evidence="5">Leaf</tissue>
    </source>
</reference>
<evidence type="ECO:0000256" key="4">
    <source>
        <dbReference type="SAM" id="MobiDB-lite"/>
    </source>
</evidence>
<dbReference type="PROSITE" id="PS50082">
    <property type="entry name" value="WD_REPEATS_2"/>
    <property type="match status" value="1"/>
</dbReference>
<keyword evidence="1 3" id="KW-0853">WD repeat</keyword>
<dbReference type="Proteomes" id="UP001140949">
    <property type="component" value="Unassembled WGS sequence"/>
</dbReference>
<evidence type="ECO:0000256" key="2">
    <source>
        <dbReference type="ARBA" id="ARBA00022737"/>
    </source>
</evidence>
<dbReference type="Gene3D" id="2.130.10.10">
    <property type="entry name" value="YVTN repeat-like/Quinoprotein amine dehydrogenase"/>
    <property type="match status" value="1"/>
</dbReference>
<dbReference type="SUPFAM" id="SSF50978">
    <property type="entry name" value="WD40 repeat-like"/>
    <property type="match status" value="1"/>
</dbReference>
<sequence>MMAKKERSSSWIVDICRREVGDLSPRSFALRSAASEDLVLRLGIHKKLNRHTGCVNTVSFNADGNILLSGSDDKMIVLWDWEFGKVTTLFHTGHTDNVFQARFMPYTNDRTIVTCGGDGEVRHTQILESGEGSTTLLAEHEGRAHKLAIEPGSPHIFYSCGEDGLVQHFDLRTQSATKIIMCKSFEKKTVYRPIVRLHAITIDPRNPNLIAIAGSEEYARIYDIRKYKCGRSSDFDHPTDCFCPPHLIGDESLGITGLAFSGQSELLVSYNDESIYLFSKDLGLGSSPDIPSDIGSPSRDMDMSSVPQVYKGHRNMDTVKGVGFFGPNYEYVVSGSDCGRVFIWRKKDGELLRVMEGDQHVVNCIEPHPYATMFASSGIENDIKIWTPNSMERAPPVNMDELRKPRSRANFCRFAFPEDLVASLLEQRRQDSSQQGSREDSERSADLFELLINSMSSEDSSERGASEGPGDCIVS</sequence>
<dbReference type="PROSITE" id="PS50294">
    <property type="entry name" value="WD_REPEATS_REGION"/>
    <property type="match status" value="1"/>
</dbReference>
<feature type="region of interest" description="Disordered" evidence="4">
    <location>
        <begin position="427"/>
        <end position="475"/>
    </location>
</feature>
<dbReference type="GO" id="GO:0080008">
    <property type="term" value="C:Cul4-RING E3 ubiquitin ligase complex"/>
    <property type="evidence" value="ECO:0007669"/>
    <property type="project" value="TreeGrafter"/>
</dbReference>
<proteinExistence type="predicted"/>
<dbReference type="AlphaFoldDB" id="A0AAX6HEQ3"/>